<keyword evidence="8" id="KW-0289">Folate biosynthesis</keyword>
<dbReference type="Pfam" id="PF01288">
    <property type="entry name" value="HPPK"/>
    <property type="match status" value="1"/>
</dbReference>
<evidence type="ECO:0000256" key="8">
    <source>
        <dbReference type="ARBA" id="ARBA00022909"/>
    </source>
</evidence>
<gene>
    <name evidence="10" type="ORF">ABID49_002169</name>
</gene>
<evidence type="ECO:0000256" key="7">
    <source>
        <dbReference type="ARBA" id="ARBA00022840"/>
    </source>
</evidence>
<dbReference type="PANTHER" id="PTHR43071">
    <property type="entry name" value="2-AMINO-4-HYDROXY-6-HYDROXYMETHYLDIHYDROPTERIDINE PYROPHOSPHOKINASE"/>
    <property type="match status" value="1"/>
</dbReference>
<evidence type="ECO:0000313" key="10">
    <source>
        <dbReference type="EMBL" id="MET3576254.1"/>
    </source>
</evidence>
<evidence type="ECO:0000256" key="1">
    <source>
        <dbReference type="ARBA" id="ARBA00000198"/>
    </source>
</evidence>
<proteinExistence type="predicted"/>
<dbReference type="Proteomes" id="UP001549099">
    <property type="component" value="Unassembled WGS sequence"/>
</dbReference>
<name>A0ABV2GD73_9BACL</name>
<evidence type="ECO:0000256" key="4">
    <source>
        <dbReference type="ARBA" id="ARBA00022679"/>
    </source>
</evidence>
<comment type="caution">
    <text evidence="10">The sequence shown here is derived from an EMBL/GenBank/DDBJ whole genome shotgun (WGS) entry which is preliminary data.</text>
</comment>
<organism evidence="10 11">
    <name type="scientific">Bhargavaea ullalensis</name>
    <dbReference type="NCBI Taxonomy" id="1265685"/>
    <lineage>
        <taxon>Bacteria</taxon>
        <taxon>Bacillati</taxon>
        <taxon>Bacillota</taxon>
        <taxon>Bacilli</taxon>
        <taxon>Bacillales</taxon>
        <taxon>Caryophanaceae</taxon>
        <taxon>Bhargavaea</taxon>
    </lineage>
</organism>
<dbReference type="EMBL" id="JBEPLW010000018">
    <property type="protein sequence ID" value="MET3576254.1"/>
    <property type="molecule type" value="Genomic_DNA"/>
</dbReference>
<dbReference type="RefSeq" id="WP_354198132.1">
    <property type="nucleotide sequence ID" value="NZ_JBEPLW010000018.1"/>
</dbReference>
<evidence type="ECO:0000259" key="9">
    <source>
        <dbReference type="PROSITE" id="PS00794"/>
    </source>
</evidence>
<accession>A0ABV2GD73</accession>
<evidence type="ECO:0000256" key="6">
    <source>
        <dbReference type="ARBA" id="ARBA00022777"/>
    </source>
</evidence>
<comment type="catalytic activity">
    <reaction evidence="1">
        <text>6-hydroxymethyl-7,8-dihydropterin + ATP = (7,8-dihydropterin-6-yl)methyl diphosphate + AMP + H(+)</text>
        <dbReference type="Rhea" id="RHEA:11412"/>
        <dbReference type="ChEBI" id="CHEBI:15378"/>
        <dbReference type="ChEBI" id="CHEBI:30616"/>
        <dbReference type="ChEBI" id="CHEBI:44841"/>
        <dbReference type="ChEBI" id="CHEBI:72950"/>
        <dbReference type="ChEBI" id="CHEBI:456215"/>
        <dbReference type="EC" id="2.7.6.3"/>
    </reaction>
</comment>
<dbReference type="PANTHER" id="PTHR43071:SF1">
    <property type="entry name" value="2-AMINO-4-HYDROXY-6-HYDROXYMETHYLDIHYDROPTERIDINE PYROPHOSPHOKINASE"/>
    <property type="match status" value="1"/>
</dbReference>
<comment type="pathway">
    <text evidence="2">Cofactor biosynthesis; tetrahydrofolate biosynthesis; 2-amino-4-hydroxy-6-hydroxymethyl-7,8-dihydropteridine diphosphate from 7,8-dihydroneopterin triphosphate: step 4/4.</text>
</comment>
<keyword evidence="5" id="KW-0547">Nucleotide-binding</keyword>
<evidence type="ECO:0000256" key="3">
    <source>
        <dbReference type="ARBA" id="ARBA00013253"/>
    </source>
</evidence>
<evidence type="ECO:0000313" key="11">
    <source>
        <dbReference type="Proteomes" id="UP001549099"/>
    </source>
</evidence>
<keyword evidence="7" id="KW-0067">ATP-binding</keyword>
<dbReference type="InterPro" id="IPR035907">
    <property type="entry name" value="Hppk_sf"/>
</dbReference>
<feature type="domain" description="7,8-dihydro-6-hydroxymethylpterin-pyrophosphokinase" evidence="9">
    <location>
        <begin position="88"/>
        <end position="99"/>
    </location>
</feature>
<keyword evidence="4 10" id="KW-0808">Transferase</keyword>
<dbReference type="InterPro" id="IPR000550">
    <property type="entry name" value="Hppk"/>
</dbReference>
<sequence length="167" mass="18787">MNTAYLSIGTNMGDRETHLREAVRMLGDLPSTRVDGVSSIYETDPVGFEEQPAFLNMAVRLKTELAAEELLGECQRIESELGRVRTVRWGPRTADLDILLFNDEGVQTEKLTVPHPRMHERAFVLVPLLELEPGIRPVLERRFPGFPAVNLEEGIRLRQPGGEAEPE</sequence>
<dbReference type="Gene3D" id="3.30.70.560">
    <property type="entry name" value="7,8-Dihydro-6-hydroxymethylpterin-pyrophosphokinase HPPK"/>
    <property type="match status" value="1"/>
</dbReference>
<keyword evidence="6" id="KW-0418">Kinase</keyword>
<dbReference type="NCBIfam" id="TIGR01498">
    <property type="entry name" value="folK"/>
    <property type="match status" value="1"/>
</dbReference>
<dbReference type="CDD" id="cd00483">
    <property type="entry name" value="HPPK"/>
    <property type="match status" value="1"/>
</dbReference>
<reference evidence="10 11" key="1">
    <citation type="submission" date="2024-06" db="EMBL/GenBank/DDBJ databases">
        <title>Genomic Encyclopedia of Type Strains, Phase IV (KMG-IV): sequencing the most valuable type-strain genomes for metagenomic binning, comparative biology and taxonomic classification.</title>
        <authorList>
            <person name="Goeker M."/>
        </authorList>
    </citation>
    <scope>NUCLEOTIDE SEQUENCE [LARGE SCALE GENOMIC DNA]</scope>
    <source>
        <strain evidence="10 11">DSM 26128</strain>
    </source>
</reference>
<dbReference type="GO" id="GO:0003848">
    <property type="term" value="F:2-amino-4-hydroxy-6-hydroxymethyldihydropteridine diphosphokinase activity"/>
    <property type="evidence" value="ECO:0007669"/>
    <property type="project" value="UniProtKB-EC"/>
</dbReference>
<dbReference type="PROSITE" id="PS00794">
    <property type="entry name" value="HPPK"/>
    <property type="match status" value="1"/>
</dbReference>
<dbReference type="EC" id="2.7.6.3" evidence="3"/>
<evidence type="ECO:0000256" key="5">
    <source>
        <dbReference type="ARBA" id="ARBA00022741"/>
    </source>
</evidence>
<keyword evidence="11" id="KW-1185">Reference proteome</keyword>
<evidence type="ECO:0000256" key="2">
    <source>
        <dbReference type="ARBA" id="ARBA00005051"/>
    </source>
</evidence>
<dbReference type="SUPFAM" id="SSF55083">
    <property type="entry name" value="6-hydroxymethyl-7,8-dihydropterin pyrophosphokinase, HPPK"/>
    <property type="match status" value="1"/>
</dbReference>
<protein>
    <recommendedName>
        <fullName evidence="3">2-amino-4-hydroxy-6-hydroxymethyldihydropteridine diphosphokinase</fullName>
        <ecNumber evidence="3">2.7.6.3</ecNumber>
    </recommendedName>
</protein>